<dbReference type="AlphaFoldDB" id="A0A2H3IWC6"/>
<dbReference type="Proteomes" id="UP000218811">
    <property type="component" value="Unassembled WGS sequence"/>
</dbReference>
<feature type="region of interest" description="Disordered" evidence="1">
    <location>
        <begin position="1"/>
        <end position="26"/>
    </location>
</feature>
<protein>
    <submittedName>
        <fullName evidence="2">Uncharacterized protein</fullName>
    </submittedName>
</protein>
<accession>A0A2H3IWC6</accession>
<organism evidence="2 3">
    <name type="scientific">Wolfiporia cocos (strain MD-104)</name>
    <name type="common">Brown rot fungus</name>
    <dbReference type="NCBI Taxonomy" id="742152"/>
    <lineage>
        <taxon>Eukaryota</taxon>
        <taxon>Fungi</taxon>
        <taxon>Dikarya</taxon>
        <taxon>Basidiomycota</taxon>
        <taxon>Agaricomycotina</taxon>
        <taxon>Agaricomycetes</taxon>
        <taxon>Polyporales</taxon>
        <taxon>Phaeolaceae</taxon>
        <taxon>Wolfiporia</taxon>
    </lineage>
</organism>
<gene>
    <name evidence="2" type="ORF">WOLCODRAFT_135609</name>
</gene>
<sequence>MVNFTSTRNSYEVRDLNGSRRNHTHRAETRRAFCRIIYITRRDWKRALTILQNPENPVEWNDAGT</sequence>
<evidence type="ECO:0000256" key="1">
    <source>
        <dbReference type="SAM" id="MobiDB-lite"/>
    </source>
</evidence>
<name>A0A2H3IWC6_WOLCO</name>
<evidence type="ECO:0000313" key="2">
    <source>
        <dbReference type="EMBL" id="PCH34292.1"/>
    </source>
</evidence>
<reference evidence="2 3" key="1">
    <citation type="journal article" date="2012" name="Science">
        <title>The Paleozoic origin of enzymatic lignin decomposition reconstructed from 31 fungal genomes.</title>
        <authorList>
            <person name="Floudas D."/>
            <person name="Binder M."/>
            <person name="Riley R."/>
            <person name="Barry K."/>
            <person name="Blanchette R.A."/>
            <person name="Henrissat B."/>
            <person name="Martinez A.T."/>
            <person name="Otillar R."/>
            <person name="Spatafora J.W."/>
            <person name="Yadav J.S."/>
            <person name="Aerts A."/>
            <person name="Benoit I."/>
            <person name="Boyd A."/>
            <person name="Carlson A."/>
            <person name="Copeland A."/>
            <person name="Coutinho P.M."/>
            <person name="de Vries R.P."/>
            <person name="Ferreira P."/>
            <person name="Findley K."/>
            <person name="Foster B."/>
            <person name="Gaskell J."/>
            <person name="Glotzer D."/>
            <person name="Gorecki P."/>
            <person name="Heitman J."/>
            <person name="Hesse C."/>
            <person name="Hori C."/>
            <person name="Igarashi K."/>
            <person name="Jurgens J.A."/>
            <person name="Kallen N."/>
            <person name="Kersten P."/>
            <person name="Kohler A."/>
            <person name="Kuees U."/>
            <person name="Kumar T.K.A."/>
            <person name="Kuo A."/>
            <person name="LaButti K."/>
            <person name="Larrondo L.F."/>
            <person name="Lindquist E."/>
            <person name="Ling A."/>
            <person name="Lombard V."/>
            <person name="Lucas S."/>
            <person name="Lundell T."/>
            <person name="Martin R."/>
            <person name="McLaughlin D.J."/>
            <person name="Morgenstern I."/>
            <person name="Morin E."/>
            <person name="Murat C."/>
            <person name="Nagy L.G."/>
            <person name="Nolan M."/>
            <person name="Ohm R.A."/>
            <person name="Patyshakuliyeva A."/>
            <person name="Rokas A."/>
            <person name="Ruiz-Duenas F.J."/>
            <person name="Sabat G."/>
            <person name="Salamov A."/>
            <person name="Samejima M."/>
            <person name="Schmutz J."/>
            <person name="Slot J.C."/>
            <person name="St John F."/>
            <person name="Stenlid J."/>
            <person name="Sun H."/>
            <person name="Sun S."/>
            <person name="Syed K."/>
            <person name="Tsang A."/>
            <person name="Wiebenga A."/>
            <person name="Young D."/>
            <person name="Pisabarro A."/>
            <person name="Eastwood D.C."/>
            <person name="Martin F."/>
            <person name="Cullen D."/>
            <person name="Grigoriev I.V."/>
            <person name="Hibbett D.S."/>
        </authorList>
    </citation>
    <scope>NUCLEOTIDE SEQUENCE [LARGE SCALE GENOMIC DNA]</scope>
    <source>
        <strain evidence="2 3">MD-104</strain>
    </source>
</reference>
<proteinExistence type="predicted"/>
<dbReference type="EMBL" id="KB467831">
    <property type="protein sequence ID" value="PCH34292.1"/>
    <property type="molecule type" value="Genomic_DNA"/>
</dbReference>
<evidence type="ECO:0000313" key="3">
    <source>
        <dbReference type="Proteomes" id="UP000218811"/>
    </source>
</evidence>
<keyword evidence="3" id="KW-1185">Reference proteome</keyword>
<feature type="compositionally biased region" description="Polar residues" evidence="1">
    <location>
        <begin position="1"/>
        <end position="10"/>
    </location>
</feature>